<evidence type="ECO:0000256" key="1">
    <source>
        <dbReference type="ARBA" id="ARBA00004365"/>
    </source>
</evidence>
<dbReference type="Proteomes" id="UP001597178">
    <property type="component" value="Unassembled WGS sequence"/>
</dbReference>
<reference evidence="13" key="1">
    <citation type="journal article" date="2019" name="Int. J. Syst. Evol. Microbiol.">
        <title>The Global Catalogue of Microorganisms (GCM) 10K type strain sequencing project: providing services to taxonomists for standard genome sequencing and annotation.</title>
        <authorList>
            <consortium name="The Broad Institute Genomics Platform"/>
            <consortium name="The Broad Institute Genome Sequencing Center for Infectious Disease"/>
            <person name="Wu L."/>
            <person name="Ma J."/>
        </authorList>
    </citation>
    <scope>NUCLEOTIDE SEQUENCE [LARGE SCALE GENOMIC DNA]</scope>
    <source>
        <strain evidence="13">CCUG 54822</strain>
    </source>
</reference>
<dbReference type="PANTHER" id="PTHR30033:SF1">
    <property type="entry name" value="FLAGELLAR HOOK-ASSOCIATED PROTEIN 1"/>
    <property type="match status" value="1"/>
</dbReference>
<protein>
    <recommendedName>
        <fullName evidence="4 7">Flagellar hook-associated protein 1</fullName>
        <shortName evidence="7">HAP1</shortName>
    </recommendedName>
</protein>
<keyword evidence="5 7" id="KW-0964">Secreted</keyword>
<evidence type="ECO:0000313" key="13">
    <source>
        <dbReference type="Proteomes" id="UP001597178"/>
    </source>
</evidence>
<organism evidence="12 13">
    <name type="scientific">Lentibacillus salinarum</name>
    <dbReference type="NCBI Taxonomy" id="446820"/>
    <lineage>
        <taxon>Bacteria</taxon>
        <taxon>Bacillati</taxon>
        <taxon>Bacillota</taxon>
        <taxon>Bacilli</taxon>
        <taxon>Bacillales</taxon>
        <taxon>Bacillaceae</taxon>
        <taxon>Lentibacillus</taxon>
    </lineage>
</organism>
<dbReference type="Pfam" id="PF22638">
    <property type="entry name" value="FlgK_D1"/>
    <property type="match status" value="1"/>
</dbReference>
<feature type="domain" description="Flagellar basal-body/hook protein C-terminal" evidence="10">
    <location>
        <begin position="455"/>
        <end position="496"/>
    </location>
</feature>
<dbReference type="InterPro" id="IPR002371">
    <property type="entry name" value="FlgK"/>
</dbReference>
<dbReference type="NCBIfam" id="TIGR02492">
    <property type="entry name" value="flgK_ends"/>
    <property type="match status" value="1"/>
</dbReference>
<dbReference type="PANTHER" id="PTHR30033">
    <property type="entry name" value="FLAGELLAR HOOK-ASSOCIATED PROTEIN 1"/>
    <property type="match status" value="1"/>
</dbReference>
<keyword evidence="12" id="KW-0282">Flagellum</keyword>
<comment type="similarity">
    <text evidence="3 7">Belongs to the flagella basal body rod proteins family.</text>
</comment>
<keyword evidence="6 7" id="KW-0975">Bacterial flagellum</keyword>
<feature type="domain" description="Flagellar basal body rod protein N-terminal" evidence="9">
    <location>
        <begin position="8"/>
        <end position="36"/>
    </location>
</feature>
<name>A0ABW3ZTF2_9BACI</name>
<evidence type="ECO:0000259" key="9">
    <source>
        <dbReference type="Pfam" id="PF00460"/>
    </source>
</evidence>
<evidence type="ECO:0000259" key="11">
    <source>
        <dbReference type="Pfam" id="PF22638"/>
    </source>
</evidence>
<evidence type="ECO:0000256" key="7">
    <source>
        <dbReference type="RuleBase" id="RU362065"/>
    </source>
</evidence>
<evidence type="ECO:0000259" key="10">
    <source>
        <dbReference type="Pfam" id="PF06429"/>
    </source>
</evidence>
<dbReference type="Pfam" id="PF00460">
    <property type="entry name" value="Flg_bb_rod"/>
    <property type="match status" value="1"/>
</dbReference>
<dbReference type="Pfam" id="PF06429">
    <property type="entry name" value="Flg_bbr_C"/>
    <property type="match status" value="1"/>
</dbReference>
<gene>
    <name evidence="7 12" type="primary">flgK</name>
    <name evidence="12" type="ORF">ACFQ4A_08455</name>
</gene>
<dbReference type="EMBL" id="JBHTNH010000017">
    <property type="protein sequence ID" value="MFD1361686.1"/>
    <property type="molecule type" value="Genomic_DNA"/>
</dbReference>
<keyword evidence="12" id="KW-0969">Cilium</keyword>
<sequence>MSTFHGLEMAKQALSAQQSALYTTGNNISNANTKGYSRQRVNFESASAYPPASRNRPEMAGQMGTGVETGSVQRIRNQFLDHQFRAENSASGYWSTKADALSRMESLLNEPSETGLSETMDQFWQSLQDLSANPGDSGERSVVAQRAVNVAETFNYLSDSLSSIRTDLESEINEKTEDVNSLVSQINSINDQVKDIETHGQLANNLYDERDRLIDELSEIVNIEVSYSESSDSASDMADGLATINLVDENGNALDVPELVNGDITDGGELGYNEIDVEYSNNDYEAVNDITVSGESFSSTGSLNGLIESYGYVDENGETQGTYPDMISDLDKMAQAFAEKFNEVHSSGFDLNSDQGIEDFFQAASGQEPAANITVNQDILDNPELIAASNDFGTGDGANASDLSDAFDESLEELGDTSVNGFFESVIGDLGVMAKEANRMTENTQTLRSQVDEQRMSVSSVSLDEEMSNMVKFQHAYNAAARSMTTVDEMVDRIINNMGLVGR</sequence>
<dbReference type="SUPFAM" id="SSF64518">
    <property type="entry name" value="Phase 1 flagellin"/>
    <property type="match status" value="1"/>
</dbReference>
<dbReference type="InterPro" id="IPR010930">
    <property type="entry name" value="Flg_bb/hook_C_dom"/>
</dbReference>
<dbReference type="InterPro" id="IPR019776">
    <property type="entry name" value="Flagellar_basal_body_rod_CS"/>
</dbReference>
<accession>A0ABW3ZTF2</accession>
<dbReference type="PROSITE" id="PS00588">
    <property type="entry name" value="FLAGELLA_BB_ROD"/>
    <property type="match status" value="1"/>
</dbReference>
<keyword evidence="8" id="KW-0175">Coiled coil</keyword>
<evidence type="ECO:0000256" key="8">
    <source>
        <dbReference type="SAM" id="Coils"/>
    </source>
</evidence>
<evidence type="ECO:0000256" key="4">
    <source>
        <dbReference type="ARBA" id="ARBA00016244"/>
    </source>
</evidence>
<comment type="caution">
    <text evidence="12">The sequence shown here is derived from an EMBL/GenBank/DDBJ whole genome shotgun (WGS) entry which is preliminary data.</text>
</comment>
<evidence type="ECO:0000256" key="5">
    <source>
        <dbReference type="ARBA" id="ARBA00022525"/>
    </source>
</evidence>
<evidence type="ECO:0000256" key="2">
    <source>
        <dbReference type="ARBA" id="ARBA00004613"/>
    </source>
</evidence>
<evidence type="ECO:0000313" key="12">
    <source>
        <dbReference type="EMBL" id="MFD1361686.1"/>
    </source>
</evidence>
<keyword evidence="12" id="KW-0966">Cell projection</keyword>
<dbReference type="PRINTS" id="PR01005">
    <property type="entry name" value="FLGHOOKAP1"/>
</dbReference>
<evidence type="ECO:0000256" key="3">
    <source>
        <dbReference type="ARBA" id="ARBA00009677"/>
    </source>
</evidence>
<dbReference type="RefSeq" id="WP_382399494.1">
    <property type="nucleotide sequence ID" value="NZ_JBHTNH010000017.1"/>
</dbReference>
<keyword evidence="13" id="KW-1185">Reference proteome</keyword>
<evidence type="ECO:0000256" key="6">
    <source>
        <dbReference type="ARBA" id="ARBA00023143"/>
    </source>
</evidence>
<dbReference type="InterPro" id="IPR053927">
    <property type="entry name" value="FlgK_helical"/>
</dbReference>
<proteinExistence type="inferred from homology"/>
<feature type="coiled-coil region" evidence="8">
    <location>
        <begin position="165"/>
        <end position="192"/>
    </location>
</feature>
<dbReference type="InterPro" id="IPR001444">
    <property type="entry name" value="Flag_bb_rod_N"/>
</dbReference>
<feature type="domain" description="Flagellar hook-associated protein FlgK helical" evidence="11">
    <location>
        <begin position="101"/>
        <end position="361"/>
    </location>
</feature>
<comment type="subcellular location">
    <subcellularLocation>
        <location evidence="1 7">Bacterial flagellum</location>
    </subcellularLocation>
    <subcellularLocation>
        <location evidence="2 7">Secreted</location>
    </subcellularLocation>
</comment>